<evidence type="ECO:0000313" key="2">
    <source>
        <dbReference type="Proteomes" id="UP001221142"/>
    </source>
</evidence>
<dbReference type="AlphaFoldDB" id="A0AAD7FL34"/>
<evidence type="ECO:0008006" key="3">
    <source>
        <dbReference type="Google" id="ProtNLM"/>
    </source>
</evidence>
<keyword evidence="2" id="KW-1185">Reference proteome</keyword>
<accession>A0AAD7FL34</accession>
<dbReference type="EMBL" id="JARKIF010000012">
    <property type="protein sequence ID" value="KAJ7626040.1"/>
    <property type="molecule type" value="Genomic_DNA"/>
</dbReference>
<proteinExistence type="predicted"/>
<sequence length="500" mass="55577">MRLCLGISRRTSLAADPSSVALSWARENLVPDDEQRASIQETIAELQGPLDSHVDDSEVDHLRHHIDLWSSLLAPIRRIPREVLSEIFLQPSLHESPRARSPKFSHRGTNAILAVSHHWRETILSTAEFWAQFDVALPGNSNGASLLELYLKRSKQAPLSIAVLAWGAGPIWHARILQLLISSCERWAHLYLETGSAGLPALSPLRGHLPLLSSLDLHLHSGWMPLDTPQSSATAQPDAFEVAPCLTTLTLNVRNFPITPLLPLLPQPQIKNLVIGNLDSLLFAKDFPDLRILSFSRTSMKFGMDGLSSAVEISAPVLHAFPLMLKFITAPAVRLLDLDTKLGIDNHTTLSMDIWTPFIRRSACRPHTLQLHNLVIPSRDLLPMLTDLPNLHTLVLRDLGRPDAITTNLLTQLTLSPSGAGTMIFPELTNLTIVGSYIFTNVSLLAMLESRSDSIERVKLEFKQRTFTAEELHRARALKGKGVDLTLWCVDAEKKYVQMI</sequence>
<comment type="caution">
    <text evidence="1">The sequence shown here is derived from an EMBL/GenBank/DDBJ whole genome shotgun (WGS) entry which is preliminary data.</text>
</comment>
<dbReference type="Proteomes" id="UP001221142">
    <property type="component" value="Unassembled WGS sequence"/>
</dbReference>
<evidence type="ECO:0000313" key="1">
    <source>
        <dbReference type="EMBL" id="KAJ7626040.1"/>
    </source>
</evidence>
<organism evidence="1 2">
    <name type="scientific">Roridomyces roridus</name>
    <dbReference type="NCBI Taxonomy" id="1738132"/>
    <lineage>
        <taxon>Eukaryota</taxon>
        <taxon>Fungi</taxon>
        <taxon>Dikarya</taxon>
        <taxon>Basidiomycota</taxon>
        <taxon>Agaricomycotina</taxon>
        <taxon>Agaricomycetes</taxon>
        <taxon>Agaricomycetidae</taxon>
        <taxon>Agaricales</taxon>
        <taxon>Marasmiineae</taxon>
        <taxon>Mycenaceae</taxon>
        <taxon>Roridomyces</taxon>
    </lineage>
</organism>
<name>A0AAD7FL34_9AGAR</name>
<reference evidence="1" key="1">
    <citation type="submission" date="2023-03" db="EMBL/GenBank/DDBJ databases">
        <title>Massive genome expansion in bonnet fungi (Mycena s.s.) driven by repeated elements and novel gene families across ecological guilds.</title>
        <authorList>
            <consortium name="Lawrence Berkeley National Laboratory"/>
            <person name="Harder C.B."/>
            <person name="Miyauchi S."/>
            <person name="Viragh M."/>
            <person name="Kuo A."/>
            <person name="Thoen E."/>
            <person name="Andreopoulos B."/>
            <person name="Lu D."/>
            <person name="Skrede I."/>
            <person name="Drula E."/>
            <person name="Henrissat B."/>
            <person name="Morin E."/>
            <person name="Kohler A."/>
            <person name="Barry K."/>
            <person name="LaButti K."/>
            <person name="Morin E."/>
            <person name="Salamov A."/>
            <person name="Lipzen A."/>
            <person name="Mereny Z."/>
            <person name="Hegedus B."/>
            <person name="Baldrian P."/>
            <person name="Stursova M."/>
            <person name="Weitz H."/>
            <person name="Taylor A."/>
            <person name="Grigoriev I.V."/>
            <person name="Nagy L.G."/>
            <person name="Martin F."/>
            <person name="Kauserud H."/>
        </authorList>
    </citation>
    <scope>NUCLEOTIDE SEQUENCE</scope>
    <source>
        <strain evidence="1">9284</strain>
    </source>
</reference>
<gene>
    <name evidence="1" type="ORF">FB45DRAFT_1084873</name>
</gene>
<protein>
    <recommendedName>
        <fullName evidence="3">F-box domain-containing protein</fullName>
    </recommendedName>
</protein>